<evidence type="ECO:0000313" key="2">
    <source>
        <dbReference type="Proteomes" id="UP000045978"/>
    </source>
</evidence>
<organism evidence="1 2">
    <name type="scientific">Xanthomonas graminis pv. phlei</name>
    <dbReference type="NCBI Taxonomy" id="487906"/>
    <lineage>
        <taxon>Bacteria</taxon>
        <taxon>Pseudomonadati</taxon>
        <taxon>Pseudomonadota</taxon>
        <taxon>Gammaproteobacteria</taxon>
        <taxon>Lysobacterales</taxon>
        <taxon>Lysobacteraceae</taxon>
        <taxon>Xanthomonas</taxon>
        <taxon>Xanthomonas translucens group</taxon>
        <taxon>Xanthomonas graminis</taxon>
    </lineage>
</organism>
<reference evidence="1 2" key="1">
    <citation type="submission" date="2015-07" db="EMBL/GenBank/DDBJ databases">
        <authorList>
            <person name="Noorani M."/>
        </authorList>
    </citation>
    <scope>NUCLEOTIDE SEQUENCE [LARGE SCALE GENOMIC DNA]</scope>
    <source>
        <strain evidence="1">LMG730</strain>
    </source>
</reference>
<dbReference type="AlphaFoldDB" id="A0A0K2ZL12"/>
<gene>
    <name evidence="1" type="ORF">XTPLMG730_0669</name>
</gene>
<accession>A0A0K2ZL12</accession>
<dbReference type="EMBL" id="CXOJ01000011">
    <property type="protein sequence ID" value="CTP84075.1"/>
    <property type="molecule type" value="Genomic_DNA"/>
</dbReference>
<dbReference type="RefSeq" id="WP_144422974.1">
    <property type="nucleotide sequence ID" value="NZ_CP076251.1"/>
</dbReference>
<name>A0A0K2ZL12_9XANT</name>
<evidence type="ECO:0000313" key="1">
    <source>
        <dbReference type="EMBL" id="CTP84075.1"/>
    </source>
</evidence>
<protein>
    <submittedName>
        <fullName evidence="1">Uncharacterized protein</fullName>
    </submittedName>
</protein>
<sequence>MGYHLITRRNDGTIANHFSETLEGLCQFDGIAADSIIYQAAEQWTPSIVGDDNTYKLLAEDWFRAGIRAQWQFYEEAKCQKLIPEKINQDKESFQAYTSATTSSIKRGDYLLRAKNIEIEVKCLTLYGGHYYLPYSAMKSHQAMQKLSSTPVWFAIYERQADTPVPDSLHMVSVADIFEQNNKCVQYEKKSKCLRVPQSMTSQGFSGL</sequence>
<proteinExistence type="predicted"/>
<dbReference type="Proteomes" id="UP000045978">
    <property type="component" value="Unassembled WGS sequence"/>
</dbReference>